<feature type="compositionally biased region" description="Basic residues" evidence="7">
    <location>
        <begin position="328"/>
        <end position="339"/>
    </location>
</feature>
<sequence length="887" mass="99025">MDGKVEVEMNPDRMDMDMGMDMDDIDVDVDSLDSEDLHETRPNRWRGHPETWRKWTELDRATWTALENARKEDLAVHLYNAYGLRRGFRVGPMVADDVNVNLDYDGDDEDGDGEGEDGQRPWKLDKAWTAWPMRADEVPDDGLMPRTIDVNEPFTLRREETQTFAGVNLEEEISATILRRAKEKFRKRDLQQTAEDEQALPSVEQGDADATAAQGETDASDTAATSAVDDETEAETDASHRRPRKRRRRGASPTFTPVFSADDDRSYMLLRPAARRIMEKLDHTLMILHNQRAAGLGNISESSASDEDETESEEMSIRPSVSPEKSPAPRKNRGGRPRKVNVPLEGETEQEMTVRLAKENHRRNPFLTDTPGSGEDERSRSQSRSRSRSRSLGRGRQSSLPSLAESRASSVRSSLSRKSGSRSSSASSTNREKLLGRWGLRDWRDVLGAAALAGFSPSVIARAAQRCSTLFREEMTLHTLHERSAASGQVELETVRYVPGAALPPSSDEDDDESEAELAQTRTISRYSSVRLPEEMSPEPTPQTPRASRSATPATGLLCPHPGCPRAMHGFKKRWNLERHMQTVHKGHAPASPEPEPQTRRGGRSETAAALVCSYPGCSRATRAFKTRTALDKHIRTVHESQTSQTSQTGGFIQLTPIELEKTLRDLDRSGAHGLRACPVPGCPRGSKSFQRWAKVVRHIRTVHGKGHVAGSTELELTEPEEVPRQRGQLATPAPANLLCPIPDCPRATRSFKKWSHLKRHVRELHKEQAADYLTEPELTELDTSSKQGSRSTTPGAVYFCHFSHCPRAVDGFSKVTNFKRHMQTVHGKSVANVAEEGEDSMDEMHGGAHLDGFLKPIKFRRGWRTADTQVGRHRSRKGTRDGPEEL</sequence>
<evidence type="ECO:0000256" key="1">
    <source>
        <dbReference type="ARBA" id="ARBA00004123"/>
    </source>
</evidence>
<keyword evidence="6" id="KW-0539">Nucleus</keyword>
<dbReference type="SMART" id="SM00355">
    <property type="entry name" value="ZnF_C2H2"/>
    <property type="match status" value="5"/>
</dbReference>
<keyword evidence="3" id="KW-0677">Repeat</keyword>
<feature type="domain" description="C2H2-type" evidence="8">
    <location>
        <begin position="611"/>
        <end position="639"/>
    </location>
</feature>
<feature type="domain" description="C2H2-type" evidence="8">
    <location>
        <begin position="738"/>
        <end position="766"/>
    </location>
</feature>
<comment type="subcellular location">
    <subcellularLocation>
        <location evidence="1">Nucleus</location>
    </subcellularLocation>
</comment>
<feature type="region of interest" description="Disordered" evidence="7">
    <location>
        <begin position="298"/>
        <end position="431"/>
    </location>
</feature>
<evidence type="ECO:0000256" key="3">
    <source>
        <dbReference type="ARBA" id="ARBA00022737"/>
    </source>
</evidence>
<accession>A0AAJ0M566</accession>
<feature type="domain" description="C2H2-type" evidence="8">
    <location>
        <begin position="799"/>
        <end position="827"/>
    </location>
</feature>
<dbReference type="EMBL" id="JAUDZG010000001">
    <property type="protein sequence ID" value="KAK3309496.1"/>
    <property type="molecule type" value="Genomic_DNA"/>
</dbReference>
<dbReference type="PANTHER" id="PTHR24406">
    <property type="entry name" value="TRANSCRIPTIONAL REPRESSOR CTCFL-RELATED"/>
    <property type="match status" value="1"/>
</dbReference>
<protein>
    <recommendedName>
        <fullName evidence="8">C2H2-type domain-containing protein</fullName>
    </recommendedName>
</protein>
<feature type="region of interest" description="Disordered" evidence="7">
    <location>
        <begin position="866"/>
        <end position="887"/>
    </location>
</feature>
<comment type="caution">
    <text evidence="9">The sequence shown here is derived from an EMBL/GenBank/DDBJ whole genome shotgun (WGS) entry which is preliminary data.</text>
</comment>
<evidence type="ECO:0000256" key="7">
    <source>
        <dbReference type="SAM" id="MobiDB-lite"/>
    </source>
</evidence>
<dbReference type="AlphaFoldDB" id="A0AAJ0M566"/>
<dbReference type="GO" id="GO:0008270">
    <property type="term" value="F:zinc ion binding"/>
    <property type="evidence" value="ECO:0007669"/>
    <property type="project" value="UniProtKB-KW"/>
</dbReference>
<evidence type="ECO:0000259" key="8">
    <source>
        <dbReference type="SMART" id="SM00355"/>
    </source>
</evidence>
<feature type="compositionally biased region" description="Basic residues" evidence="7">
    <location>
        <begin position="381"/>
        <end position="393"/>
    </location>
</feature>
<keyword evidence="4" id="KW-0863">Zinc-finger</keyword>
<feature type="compositionally biased region" description="Acidic residues" evidence="7">
    <location>
        <begin position="507"/>
        <end position="516"/>
    </location>
</feature>
<dbReference type="GO" id="GO:0005634">
    <property type="term" value="C:nucleus"/>
    <property type="evidence" value="ECO:0007669"/>
    <property type="project" value="UniProtKB-SubCell"/>
</dbReference>
<evidence type="ECO:0000256" key="4">
    <source>
        <dbReference type="ARBA" id="ARBA00022771"/>
    </source>
</evidence>
<gene>
    <name evidence="9" type="ORF">B0T15DRAFT_488224</name>
</gene>
<feature type="compositionally biased region" description="Low complexity" evidence="7">
    <location>
        <begin position="394"/>
        <end position="428"/>
    </location>
</feature>
<keyword evidence="10" id="KW-1185">Reference proteome</keyword>
<reference evidence="9" key="1">
    <citation type="journal article" date="2023" name="Mol. Phylogenet. Evol.">
        <title>Genome-scale phylogeny and comparative genomics of the fungal order Sordariales.</title>
        <authorList>
            <person name="Hensen N."/>
            <person name="Bonometti L."/>
            <person name="Westerberg I."/>
            <person name="Brannstrom I.O."/>
            <person name="Guillou S."/>
            <person name="Cros-Aarteil S."/>
            <person name="Calhoun S."/>
            <person name="Haridas S."/>
            <person name="Kuo A."/>
            <person name="Mondo S."/>
            <person name="Pangilinan J."/>
            <person name="Riley R."/>
            <person name="LaButti K."/>
            <person name="Andreopoulos B."/>
            <person name="Lipzen A."/>
            <person name="Chen C."/>
            <person name="Yan M."/>
            <person name="Daum C."/>
            <person name="Ng V."/>
            <person name="Clum A."/>
            <person name="Steindorff A."/>
            <person name="Ohm R.A."/>
            <person name="Martin F."/>
            <person name="Silar P."/>
            <person name="Natvig D.O."/>
            <person name="Lalanne C."/>
            <person name="Gautier V."/>
            <person name="Ament-Velasquez S.L."/>
            <person name="Kruys A."/>
            <person name="Hutchinson M.I."/>
            <person name="Powell A.J."/>
            <person name="Barry K."/>
            <person name="Miller A.N."/>
            <person name="Grigoriev I.V."/>
            <person name="Debuchy R."/>
            <person name="Gladieux P."/>
            <person name="Hiltunen Thoren M."/>
            <person name="Johannesson H."/>
        </authorList>
    </citation>
    <scope>NUCLEOTIDE SEQUENCE</scope>
    <source>
        <strain evidence="9">CBS 333.67</strain>
    </source>
</reference>
<dbReference type="InterPro" id="IPR013087">
    <property type="entry name" value="Znf_C2H2_type"/>
</dbReference>
<feature type="compositionally biased region" description="Basic residues" evidence="7">
    <location>
        <begin position="241"/>
        <end position="250"/>
    </location>
</feature>
<keyword evidence="2" id="KW-0479">Metal-binding</keyword>
<evidence type="ECO:0000313" key="9">
    <source>
        <dbReference type="EMBL" id="KAK3309496.1"/>
    </source>
</evidence>
<dbReference type="Pfam" id="PF26176">
    <property type="entry name" value="zf_C2H2_17_2"/>
    <property type="match status" value="1"/>
</dbReference>
<evidence type="ECO:0000256" key="5">
    <source>
        <dbReference type="ARBA" id="ARBA00022833"/>
    </source>
</evidence>
<dbReference type="GeneID" id="87885316"/>
<feature type="compositionally biased region" description="Acidic residues" evidence="7">
    <location>
        <begin position="304"/>
        <end position="314"/>
    </location>
</feature>
<feature type="region of interest" description="Disordered" evidence="7">
    <location>
        <begin position="500"/>
        <end position="560"/>
    </location>
</feature>
<evidence type="ECO:0000256" key="6">
    <source>
        <dbReference type="ARBA" id="ARBA00023242"/>
    </source>
</evidence>
<feature type="domain" description="C2H2-type" evidence="8">
    <location>
        <begin position="557"/>
        <end position="585"/>
    </location>
</feature>
<dbReference type="Proteomes" id="UP001273166">
    <property type="component" value="Unassembled WGS sequence"/>
</dbReference>
<evidence type="ECO:0000256" key="2">
    <source>
        <dbReference type="ARBA" id="ARBA00022723"/>
    </source>
</evidence>
<dbReference type="Gene3D" id="3.30.160.60">
    <property type="entry name" value="Classic Zinc Finger"/>
    <property type="match status" value="2"/>
</dbReference>
<dbReference type="Pfam" id="PF10680">
    <property type="entry name" value="RRN9"/>
    <property type="match status" value="1"/>
</dbReference>
<dbReference type="InterPro" id="IPR059095">
    <property type="entry name" value="Znf_C2H2_17_2nd"/>
</dbReference>
<reference evidence="9" key="2">
    <citation type="submission" date="2023-06" db="EMBL/GenBank/DDBJ databases">
        <authorList>
            <consortium name="Lawrence Berkeley National Laboratory"/>
            <person name="Mondo S.J."/>
            <person name="Hensen N."/>
            <person name="Bonometti L."/>
            <person name="Westerberg I."/>
            <person name="Brannstrom I.O."/>
            <person name="Guillou S."/>
            <person name="Cros-Aarteil S."/>
            <person name="Calhoun S."/>
            <person name="Haridas S."/>
            <person name="Kuo A."/>
            <person name="Pangilinan J."/>
            <person name="Riley R."/>
            <person name="Labutti K."/>
            <person name="Andreopoulos B."/>
            <person name="Lipzen A."/>
            <person name="Chen C."/>
            <person name="Yanf M."/>
            <person name="Daum C."/>
            <person name="Ng V."/>
            <person name="Clum A."/>
            <person name="Steindorff A."/>
            <person name="Ohm R."/>
            <person name="Martin F."/>
            <person name="Silar P."/>
            <person name="Natvig D."/>
            <person name="Lalanne C."/>
            <person name="Gautier V."/>
            <person name="Ament-Velasquez S.L."/>
            <person name="Kruys A."/>
            <person name="Hutchinson M.I."/>
            <person name="Powell A.J."/>
            <person name="Barry K."/>
            <person name="Miller A.N."/>
            <person name="Grigoriev I.V."/>
            <person name="Debuchy R."/>
            <person name="Gladieux P."/>
            <person name="Thoren M.H."/>
            <person name="Johannesson H."/>
        </authorList>
    </citation>
    <scope>NUCLEOTIDE SEQUENCE</scope>
    <source>
        <strain evidence="9">CBS 333.67</strain>
    </source>
</reference>
<keyword evidence="5" id="KW-0862">Zinc</keyword>
<feature type="compositionally biased region" description="Low complexity" evidence="7">
    <location>
        <begin position="216"/>
        <end position="227"/>
    </location>
</feature>
<dbReference type="InterPro" id="IPR019622">
    <property type="entry name" value="Rrn9_dom"/>
</dbReference>
<feature type="region of interest" description="Disordered" evidence="7">
    <location>
        <begin position="186"/>
        <end position="260"/>
    </location>
</feature>
<proteinExistence type="predicted"/>
<feature type="domain" description="C2H2-type" evidence="8">
    <location>
        <begin position="676"/>
        <end position="704"/>
    </location>
</feature>
<feature type="region of interest" description="Disordered" evidence="7">
    <location>
        <begin position="584"/>
        <end position="605"/>
    </location>
</feature>
<organism evidence="9 10">
    <name type="scientific">Chaetomium strumarium</name>
    <dbReference type="NCBI Taxonomy" id="1170767"/>
    <lineage>
        <taxon>Eukaryota</taxon>
        <taxon>Fungi</taxon>
        <taxon>Dikarya</taxon>
        <taxon>Ascomycota</taxon>
        <taxon>Pezizomycotina</taxon>
        <taxon>Sordariomycetes</taxon>
        <taxon>Sordariomycetidae</taxon>
        <taxon>Sordariales</taxon>
        <taxon>Chaetomiaceae</taxon>
        <taxon>Chaetomium</taxon>
    </lineage>
</organism>
<dbReference type="RefSeq" id="XP_062725276.1">
    <property type="nucleotide sequence ID" value="XM_062866487.1"/>
</dbReference>
<feature type="compositionally biased region" description="Polar residues" evidence="7">
    <location>
        <begin position="544"/>
        <end position="553"/>
    </location>
</feature>
<dbReference type="InterPro" id="IPR050888">
    <property type="entry name" value="ZnF_C2H2-type_TF"/>
</dbReference>
<evidence type="ECO:0000313" key="10">
    <source>
        <dbReference type="Proteomes" id="UP001273166"/>
    </source>
</evidence>
<name>A0AAJ0M566_9PEZI</name>